<evidence type="ECO:0000313" key="4">
    <source>
        <dbReference type="RefSeq" id="XP_033538062.1"/>
    </source>
</evidence>
<gene>
    <name evidence="2 4" type="ORF">P152DRAFT_122698</name>
</gene>
<feature type="compositionally biased region" description="Acidic residues" evidence="1">
    <location>
        <begin position="183"/>
        <end position="195"/>
    </location>
</feature>
<proteinExistence type="predicted"/>
<dbReference type="OrthoDB" id="4174342at2759"/>
<feature type="region of interest" description="Disordered" evidence="1">
    <location>
        <begin position="126"/>
        <end position="211"/>
    </location>
</feature>
<dbReference type="Proteomes" id="UP000504638">
    <property type="component" value="Unplaced"/>
</dbReference>
<feature type="compositionally biased region" description="Basic residues" evidence="1">
    <location>
        <begin position="128"/>
        <end position="140"/>
    </location>
</feature>
<dbReference type="AlphaFoldDB" id="A0A6G1GEU8"/>
<protein>
    <submittedName>
        <fullName evidence="2 4">Uncharacterized protein</fullName>
    </submittedName>
</protein>
<feature type="compositionally biased region" description="Low complexity" evidence="1">
    <location>
        <begin position="167"/>
        <end position="182"/>
    </location>
</feature>
<organism evidence="2">
    <name type="scientific">Eremomyces bilateralis CBS 781.70</name>
    <dbReference type="NCBI Taxonomy" id="1392243"/>
    <lineage>
        <taxon>Eukaryota</taxon>
        <taxon>Fungi</taxon>
        <taxon>Dikarya</taxon>
        <taxon>Ascomycota</taxon>
        <taxon>Pezizomycotina</taxon>
        <taxon>Dothideomycetes</taxon>
        <taxon>Dothideomycetes incertae sedis</taxon>
        <taxon>Eremomycetales</taxon>
        <taxon>Eremomycetaceae</taxon>
        <taxon>Eremomyces</taxon>
    </lineage>
</organism>
<name>A0A6G1GEU8_9PEZI</name>
<evidence type="ECO:0000313" key="3">
    <source>
        <dbReference type="Proteomes" id="UP000504638"/>
    </source>
</evidence>
<reference evidence="4" key="3">
    <citation type="submission" date="2025-04" db="UniProtKB">
        <authorList>
            <consortium name="RefSeq"/>
        </authorList>
    </citation>
    <scope>IDENTIFICATION</scope>
    <source>
        <strain evidence="4">CBS 781.70</strain>
    </source>
</reference>
<feature type="compositionally biased region" description="Pro residues" evidence="1">
    <location>
        <begin position="24"/>
        <end position="37"/>
    </location>
</feature>
<evidence type="ECO:0000256" key="1">
    <source>
        <dbReference type="SAM" id="MobiDB-lite"/>
    </source>
</evidence>
<evidence type="ECO:0000313" key="2">
    <source>
        <dbReference type="EMBL" id="KAF1816431.1"/>
    </source>
</evidence>
<feature type="compositionally biased region" description="Low complexity" evidence="1">
    <location>
        <begin position="141"/>
        <end position="154"/>
    </location>
</feature>
<dbReference type="GeneID" id="54414287"/>
<keyword evidence="3" id="KW-1185">Reference proteome</keyword>
<dbReference type="EMBL" id="ML975150">
    <property type="protein sequence ID" value="KAF1816431.1"/>
    <property type="molecule type" value="Genomic_DNA"/>
</dbReference>
<sequence length="326" mass="36550">MAARPMHPGQRAPPMTSGKAAYDPPAPPNTAPNPNQAPPQTTQAKPPRPKRPAAMYYAKAERERRRKQEGQNIHNPPAPSDMWICEFCEYEAIFGTRPEALIRSYEIKDRAEQKRMEEKRRLLEKARMRGRRGKKGKKGKGANPNANAAGVDANQGKHTHGDGMEHQASGSGSSAQAVPGGEQDYEEEFFEDDGYEGGGYDETMPPGALPHTPSNRFQVHCEAWTQSTVTLRPLSLDRFPFIVISLIPPLRISTLLFPFPDRHHYPEQSMLRRTTGRSTHLLTLALLSFLVHAPGKIMEAIKRWDGRRALYNFFEPRTSPDMASMS</sequence>
<accession>A0A6G1GEU8</accession>
<feature type="region of interest" description="Disordered" evidence="1">
    <location>
        <begin position="1"/>
        <end position="81"/>
    </location>
</feature>
<reference evidence="4" key="2">
    <citation type="submission" date="2020-04" db="EMBL/GenBank/DDBJ databases">
        <authorList>
            <consortium name="NCBI Genome Project"/>
        </authorList>
    </citation>
    <scope>NUCLEOTIDE SEQUENCE</scope>
    <source>
        <strain evidence="4">CBS 781.70</strain>
    </source>
</reference>
<reference evidence="2 4" key="1">
    <citation type="submission" date="2020-01" db="EMBL/GenBank/DDBJ databases">
        <authorList>
            <consortium name="DOE Joint Genome Institute"/>
            <person name="Haridas S."/>
            <person name="Albert R."/>
            <person name="Binder M."/>
            <person name="Bloem J."/>
            <person name="Labutti K."/>
            <person name="Salamov A."/>
            <person name="Andreopoulos B."/>
            <person name="Baker S.E."/>
            <person name="Barry K."/>
            <person name="Bills G."/>
            <person name="Bluhm B.H."/>
            <person name="Cannon C."/>
            <person name="Castanera R."/>
            <person name="Culley D.E."/>
            <person name="Daum C."/>
            <person name="Ezra D."/>
            <person name="Gonzalez J.B."/>
            <person name="Henrissat B."/>
            <person name="Kuo A."/>
            <person name="Liang C."/>
            <person name="Lipzen A."/>
            <person name="Lutzoni F."/>
            <person name="Magnuson J."/>
            <person name="Mondo S."/>
            <person name="Nolan M."/>
            <person name="Ohm R."/>
            <person name="Pangilinan J."/>
            <person name="Park H.-J."/>
            <person name="Ramirez L."/>
            <person name="Alfaro M."/>
            <person name="Sun H."/>
            <person name="Tritt A."/>
            <person name="Yoshinaga Y."/>
            <person name="Zwiers L.-H."/>
            <person name="Turgeon B.G."/>
            <person name="Goodwin S.B."/>
            <person name="Spatafora J.W."/>
            <person name="Crous P.W."/>
            <person name="Grigoriev I.V."/>
        </authorList>
    </citation>
    <scope>NUCLEOTIDE SEQUENCE</scope>
    <source>
        <strain evidence="2 4">CBS 781.70</strain>
    </source>
</reference>
<feature type="compositionally biased region" description="Basic and acidic residues" evidence="1">
    <location>
        <begin position="59"/>
        <end position="69"/>
    </location>
</feature>
<dbReference type="RefSeq" id="XP_033538062.1">
    <property type="nucleotide sequence ID" value="XM_033673717.1"/>
</dbReference>